<dbReference type="FunFam" id="1.25.40.10:FF:000073">
    <property type="entry name" value="Pentatricopeptide repeat-containing protein chloroplastic"/>
    <property type="match status" value="1"/>
</dbReference>
<dbReference type="InterPro" id="IPR046960">
    <property type="entry name" value="PPR_At4g14850-like_plant"/>
</dbReference>
<name>A0ABD1U4I7_9LAMI</name>
<protein>
    <submittedName>
        <fullName evidence="3">Tetratricopeptide repeat (TPR)-like superfamily protein</fullName>
    </submittedName>
</protein>
<evidence type="ECO:0000256" key="1">
    <source>
        <dbReference type="ARBA" id="ARBA00022737"/>
    </source>
</evidence>
<dbReference type="Pfam" id="PF01535">
    <property type="entry name" value="PPR"/>
    <property type="match status" value="4"/>
</dbReference>
<dbReference type="InterPro" id="IPR011990">
    <property type="entry name" value="TPR-like_helical_dom_sf"/>
</dbReference>
<reference evidence="4" key="1">
    <citation type="submission" date="2024-07" db="EMBL/GenBank/DDBJ databases">
        <title>Two chromosome-level genome assemblies of Korean endemic species Abeliophyllum distichum and Forsythia ovata (Oleaceae).</title>
        <authorList>
            <person name="Jang H."/>
        </authorList>
    </citation>
    <scope>NUCLEOTIDE SEQUENCE [LARGE SCALE GENOMIC DNA]</scope>
</reference>
<evidence type="ECO:0000313" key="4">
    <source>
        <dbReference type="Proteomes" id="UP001604277"/>
    </source>
</evidence>
<dbReference type="NCBIfam" id="TIGR00756">
    <property type="entry name" value="PPR"/>
    <property type="match status" value="4"/>
</dbReference>
<sequence>MAFHELTDQNVFSWNLYLKVFVKCFNMQRARQVFDEMPERDVVSWNSMISGYVSGGFFENAWETFLEMQHIGVKPSGFTFSILISCVKCADYGKQMHGNMTRNGFDYSNLVVGNSLIDMYGKLGLVDYAVGVFFTMPKVDVISWNSLISGCCKSGYEKLALSQFCSMRGRGLRPDEYTVSAVLTVCSNLRNLEVGKKILCLCMKMGFLRNTIVSSAAIDLLSKCNRMEDAICLFDESNIFDSALSNSMIACYARHGLEENALEVFVLALRENIRPTEFTLSCVLGSAAVFLPWEQGSQVHALVVKSGFETDDVVASSLVEMYSKYGLIDSALNIFSKMGTRDLISWNTMIIGLAYNGKAVESLCLFEELLESGLHPDHITLAGALLACSYGGLPEEGMAIFSSMEKEYGITPRNEHYACVVDMISRAGNIEDAMLILETMPHKPSALLWESVLRACGDLENLELIERITKRMIDLELQSSLPYLVLAHTYEQRGKWESLVRVRKVMEKMSTKKVASCSWIGLKDHVYAFEANQMIHHGGKDVYLILRLLMEEVQGENNPLQISDIGK</sequence>
<dbReference type="Proteomes" id="UP001604277">
    <property type="component" value="Unassembled WGS sequence"/>
</dbReference>
<feature type="repeat" description="PPR" evidence="2">
    <location>
        <begin position="140"/>
        <end position="174"/>
    </location>
</feature>
<accession>A0ABD1U4I7</accession>
<gene>
    <name evidence="3" type="ORF">Fot_23854</name>
</gene>
<feature type="repeat" description="PPR" evidence="2">
    <location>
        <begin position="10"/>
        <end position="40"/>
    </location>
</feature>
<dbReference type="EMBL" id="JBFOLJ010000007">
    <property type="protein sequence ID" value="KAL2519931.1"/>
    <property type="molecule type" value="Genomic_DNA"/>
</dbReference>
<keyword evidence="1" id="KW-0677">Repeat</keyword>
<organism evidence="3 4">
    <name type="scientific">Forsythia ovata</name>
    <dbReference type="NCBI Taxonomy" id="205694"/>
    <lineage>
        <taxon>Eukaryota</taxon>
        <taxon>Viridiplantae</taxon>
        <taxon>Streptophyta</taxon>
        <taxon>Embryophyta</taxon>
        <taxon>Tracheophyta</taxon>
        <taxon>Spermatophyta</taxon>
        <taxon>Magnoliopsida</taxon>
        <taxon>eudicotyledons</taxon>
        <taxon>Gunneridae</taxon>
        <taxon>Pentapetalae</taxon>
        <taxon>asterids</taxon>
        <taxon>lamiids</taxon>
        <taxon>Lamiales</taxon>
        <taxon>Oleaceae</taxon>
        <taxon>Forsythieae</taxon>
        <taxon>Forsythia</taxon>
    </lineage>
</organism>
<dbReference type="InterPro" id="IPR002885">
    <property type="entry name" value="PPR_rpt"/>
</dbReference>
<dbReference type="InterPro" id="IPR046848">
    <property type="entry name" value="E_motif"/>
</dbReference>
<dbReference type="PROSITE" id="PS51375">
    <property type="entry name" value="PPR"/>
    <property type="match status" value="5"/>
</dbReference>
<dbReference type="Gene3D" id="1.25.40.10">
    <property type="entry name" value="Tetratricopeptide repeat domain"/>
    <property type="match status" value="5"/>
</dbReference>
<dbReference type="PANTHER" id="PTHR47926:SF479">
    <property type="entry name" value="PENTACOTRIPEPTIDE-REPEAT REGION OF PRORP DOMAIN-CONTAINING PROTEIN"/>
    <property type="match status" value="1"/>
</dbReference>
<proteinExistence type="predicted"/>
<dbReference type="Pfam" id="PF20431">
    <property type="entry name" value="E_motif"/>
    <property type="match status" value="1"/>
</dbReference>
<comment type="caution">
    <text evidence="3">The sequence shown here is derived from an EMBL/GenBank/DDBJ whole genome shotgun (WGS) entry which is preliminary data.</text>
</comment>
<dbReference type="SUPFAM" id="SSF48452">
    <property type="entry name" value="TPR-like"/>
    <property type="match status" value="1"/>
</dbReference>
<evidence type="ECO:0000313" key="3">
    <source>
        <dbReference type="EMBL" id="KAL2519931.1"/>
    </source>
</evidence>
<dbReference type="FunFam" id="1.25.40.10:FF:001093">
    <property type="entry name" value="Pentatricopeptide repeat-containing protein At2g34400"/>
    <property type="match status" value="1"/>
</dbReference>
<dbReference type="AlphaFoldDB" id="A0ABD1U4I7"/>
<dbReference type="Pfam" id="PF13041">
    <property type="entry name" value="PPR_2"/>
    <property type="match status" value="2"/>
</dbReference>
<keyword evidence="4" id="KW-1185">Reference proteome</keyword>
<feature type="repeat" description="PPR" evidence="2">
    <location>
        <begin position="342"/>
        <end position="376"/>
    </location>
</feature>
<dbReference type="PANTHER" id="PTHR47926">
    <property type="entry name" value="PENTATRICOPEPTIDE REPEAT-CONTAINING PROTEIN"/>
    <property type="match status" value="1"/>
</dbReference>
<feature type="repeat" description="PPR" evidence="2">
    <location>
        <begin position="41"/>
        <end position="75"/>
    </location>
</feature>
<evidence type="ECO:0000256" key="2">
    <source>
        <dbReference type="PROSITE-ProRule" id="PRU00708"/>
    </source>
</evidence>
<feature type="repeat" description="PPR" evidence="2">
    <location>
        <begin position="241"/>
        <end position="275"/>
    </location>
</feature>